<dbReference type="InterPro" id="IPR023365">
    <property type="entry name" value="Sortase_dom-sf"/>
</dbReference>
<evidence type="ECO:0000256" key="1">
    <source>
        <dbReference type="ARBA" id="ARBA00022801"/>
    </source>
</evidence>
<evidence type="ECO:0000313" key="2">
    <source>
        <dbReference type="EMBL" id="MET3684200.1"/>
    </source>
</evidence>
<dbReference type="GO" id="GO:0016787">
    <property type="term" value="F:hydrolase activity"/>
    <property type="evidence" value="ECO:0007669"/>
    <property type="project" value="UniProtKB-KW"/>
</dbReference>
<dbReference type="RefSeq" id="WP_354221319.1">
    <property type="nucleotide sequence ID" value="NZ_JBEPMX010000013.1"/>
</dbReference>
<dbReference type="CDD" id="cd06166">
    <property type="entry name" value="Sortase_D_2"/>
    <property type="match status" value="1"/>
</dbReference>
<keyword evidence="1 2" id="KW-0378">Hydrolase</keyword>
<gene>
    <name evidence="2" type="ORF">ABID56_002326</name>
</gene>
<organism evidence="2 3">
    <name type="scientific">Alkalibacillus flavidus</name>
    <dbReference type="NCBI Taxonomy" id="546021"/>
    <lineage>
        <taxon>Bacteria</taxon>
        <taxon>Bacillati</taxon>
        <taxon>Bacillota</taxon>
        <taxon>Bacilli</taxon>
        <taxon>Bacillales</taxon>
        <taxon>Bacillaceae</taxon>
        <taxon>Alkalibacillus</taxon>
    </lineage>
</organism>
<dbReference type="Proteomes" id="UP001549167">
    <property type="component" value="Unassembled WGS sequence"/>
</dbReference>
<protein>
    <submittedName>
        <fullName evidence="2">Sortase A</fullName>
        <ecNumber evidence="2">3.4.22.70</ecNumber>
    </submittedName>
</protein>
<dbReference type="Gene3D" id="2.40.260.10">
    <property type="entry name" value="Sortase"/>
    <property type="match status" value="1"/>
</dbReference>
<accession>A0ABV2KX88</accession>
<keyword evidence="3" id="KW-1185">Reference proteome</keyword>
<proteinExistence type="predicted"/>
<sequence length="194" mass="21595">MRVLASLLVMVGLLLIVWPSVEQARHTQHQTELVDQFQTMNDHLKTRRTVEATEETEGLSRHDVLGLLHINQLDLTLPLIDDVSEAALDVGAGLIRGDQQFGEIGNIGVAAHRSRTKGRLFSELDQLTEGDVVEIQTTDGTIEYEVFRQRIVKPSQTSVLDTIDDESIITLITCTLDGDKRIIVQAKQTTARSQ</sequence>
<dbReference type="InterPro" id="IPR005754">
    <property type="entry name" value="Sortase"/>
</dbReference>
<reference evidence="2 3" key="1">
    <citation type="submission" date="2024-06" db="EMBL/GenBank/DDBJ databases">
        <title>Genomic Encyclopedia of Type Strains, Phase IV (KMG-IV): sequencing the most valuable type-strain genomes for metagenomic binning, comparative biology and taxonomic classification.</title>
        <authorList>
            <person name="Goeker M."/>
        </authorList>
    </citation>
    <scope>NUCLEOTIDE SEQUENCE [LARGE SCALE GENOMIC DNA]</scope>
    <source>
        <strain evidence="2 3">DSM 23520</strain>
    </source>
</reference>
<evidence type="ECO:0000313" key="3">
    <source>
        <dbReference type="Proteomes" id="UP001549167"/>
    </source>
</evidence>
<comment type="caution">
    <text evidence="2">The sequence shown here is derived from an EMBL/GenBank/DDBJ whole genome shotgun (WGS) entry which is preliminary data.</text>
</comment>
<dbReference type="SUPFAM" id="SSF63817">
    <property type="entry name" value="Sortase"/>
    <property type="match status" value="1"/>
</dbReference>
<dbReference type="NCBIfam" id="TIGR01076">
    <property type="entry name" value="sortase_fam"/>
    <property type="match status" value="1"/>
</dbReference>
<dbReference type="EC" id="3.4.22.70" evidence="2"/>
<dbReference type="Pfam" id="PF04203">
    <property type="entry name" value="Sortase"/>
    <property type="match status" value="1"/>
</dbReference>
<dbReference type="InterPro" id="IPR042000">
    <property type="entry name" value="Sortase_D_2"/>
</dbReference>
<dbReference type="EMBL" id="JBEPMX010000013">
    <property type="protein sequence ID" value="MET3684200.1"/>
    <property type="molecule type" value="Genomic_DNA"/>
</dbReference>
<name>A0ABV2KX88_9BACI</name>